<protein>
    <recommendedName>
        <fullName evidence="2">N-acetylglucosaminylphosphatidylinositol deacetylase</fullName>
        <ecNumber evidence="2">3.5.1.89</ecNumber>
    </recommendedName>
</protein>
<dbReference type="UniPathway" id="UPA00196"/>
<keyword evidence="4" id="KW-1185">Reference proteome</keyword>
<reference evidence="3 4" key="1">
    <citation type="journal article" date="2019" name="Mol. Ecol. Resour.">
        <title>Chromosome-level genome assembly of Triplophysa tibetana, a fish adapted to the harsh high-altitude environment of the Tibetan Plateau.</title>
        <authorList>
            <person name="Yang X."/>
            <person name="Liu H."/>
            <person name="Ma Z."/>
            <person name="Zou Y."/>
            <person name="Zou M."/>
            <person name="Mao Y."/>
            <person name="Li X."/>
            <person name="Wang H."/>
            <person name="Chen T."/>
            <person name="Wang W."/>
            <person name="Yang R."/>
        </authorList>
    </citation>
    <scope>NUCLEOTIDE SEQUENCE [LARGE SCALE GENOMIC DNA]</scope>
    <source>
        <strain evidence="3">TTIB1903HZAU</strain>
        <tissue evidence="3">Muscle</tissue>
    </source>
</reference>
<evidence type="ECO:0000313" key="4">
    <source>
        <dbReference type="Proteomes" id="UP000324632"/>
    </source>
</evidence>
<evidence type="ECO:0000313" key="3">
    <source>
        <dbReference type="EMBL" id="KAA0717335.1"/>
    </source>
</evidence>
<dbReference type="Proteomes" id="UP000324632">
    <property type="component" value="Chromosome 9"/>
</dbReference>
<dbReference type="InterPro" id="IPR003737">
    <property type="entry name" value="GlcNAc_PI_deacetylase-related"/>
</dbReference>
<evidence type="ECO:0000256" key="2">
    <source>
        <dbReference type="ARBA" id="ARBA00012176"/>
    </source>
</evidence>
<dbReference type="GO" id="GO:0006506">
    <property type="term" value="P:GPI anchor biosynthetic process"/>
    <property type="evidence" value="ECO:0007669"/>
    <property type="project" value="UniProtKB-UniPathway"/>
</dbReference>
<name>A0A5A9P6R8_9TELE</name>
<evidence type="ECO:0000256" key="1">
    <source>
        <dbReference type="ARBA" id="ARBA00006066"/>
    </source>
</evidence>
<sequence>MFVFVTGVCVLVAYIVSIKFVYCRYRQLWPHMWDKISNPLHTGANKQFSPTQERSDVHLLNSEEKVRTRSTGIRALLVTAHPDDECMFFAPTVLKLVESKVDVHLLCLSTGNYNNQGPQRRKELLGSCTVLGIPSHNVTITDNKELPDDPTVQWSTALISSLILKHIKNYTISLVLTFDGRGVSGHANHTVIYKALSHLASSGRLPLGCQVFSLHTISILRKYLSVFELPVSWLLPSDLCCIIGWEEYKRAKKAMLCHHSQLVWFRRLYILFSRYMVMNTFQAVAVETKNVKMY</sequence>
<comment type="similarity">
    <text evidence="1">Belongs to the PIGL family.</text>
</comment>
<comment type="caution">
    <text evidence="3">The sequence shown here is derived from an EMBL/GenBank/DDBJ whole genome shotgun (WGS) entry which is preliminary data.</text>
</comment>
<proteinExistence type="inferred from homology"/>
<dbReference type="GO" id="GO:0016020">
    <property type="term" value="C:membrane"/>
    <property type="evidence" value="ECO:0007669"/>
    <property type="project" value="GOC"/>
</dbReference>
<dbReference type="GO" id="GO:0000225">
    <property type="term" value="F:N-acetylglucosaminylphosphatidylinositol deacetylase activity"/>
    <property type="evidence" value="ECO:0007669"/>
    <property type="project" value="UniProtKB-EC"/>
</dbReference>
<dbReference type="Pfam" id="PF02585">
    <property type="entry name" value="PIG-L"/>
    <property type="match status" value="1"/>
</dbReference>
<dbReference type="PANTHER" id="PTHR12993">
    <property type="entry name" value="N-ACETYLGLUCOSAMINYL-PHOSPHATIDYLINOSITOL DE-N-ACETYLASE-RELATED"/>
    <property type="match status" value="1"/>
</dbReference>
<dbReference type="EMBL" id="SOYY01000009">
    <property type="protein sequence ID" value="KAA0717335.1"/>
    <property type="molecule type" value="Genomic_DNA"/>
</dbReference>
<dbReference type="InterPro" id="IPR024078">
    <property type="entry name" value="LmbE-like_dom_sf"/>
</dbReference>
<dbReference type="Gene3D" id="3.40.50.10320">
    <property type="entry name" value="LmbE-like"/>
    <property type="match status" value="1"/>
</dbReference>
<organism evidence="3 4">
    <name type="scientific">Triplophysa tibetana</name>
    <dbReference type="NCBI Taxonomy" id="1572043"/>
    <lineage>
        <taxon>Eukaryota</taxon>
        <taxon>Metazoa</taxon>
        <taxon>Chordata</taxon>
        <taxon>Craniata</taxon>
        <taxon>Vertebrata</taxon>
        <taxon>Euteleostomi</taxon>
        <taxon>Actinopterygii</taxon>
        <taxon>Neopterygii</taxon>
        <taxon>Teleostei</taxon>
        <taxon>Ostariophysi</taxon>
        <taxon>Cypriniformes</taxon>
        <taxon>Nemacheilidae</taxon>
        <taxon>Triplophysa</taxon>
    </lineage>
</organism>
<dbReference type="OrthoDB" id="440160at2759"/>
<accession>A0A5A9P6R8</accession>
<gene>
    <name evidence="3" type="ORF">E1301_Tti012211</name>
</gene>
<dbReference type="SUPFAM" id="SSF102588">
    <property type="entry name" value="LmbE-like"/>
    <property type="match status" value="1"/>
</dbReference>
<dbReference type="EC" id="3.5.1.89" evidence="2"/>
<dbReference type="AlphaFoldDB" id="A0A5A9P6R8"/>
<dbReference type="PANTHER" id="PTHR12993:SF11">
    <property type="entry name" value="N-ACETYLGLUCOSAMINYL-PHOSPHATIDYLINOSITOL DE-N-ACETYLASE"/>
    <property type="match status" value="1"/>
</dbReference>
<dbReference type="GO" id="GO:0005783">
    <property type="term" value="C:endoplasmic reticulum"/>
    <property type="evidence" value="ECO:0007669"/>
    <property type="project" value="TreeGrafter"/>
</dbReference>